<reference evidence="1" key="1">
    <citation type="journal article" date="2014" name="Front. Microbiol.">
        <title>High frequency of phylogenetically diverse reductive dehalogenase-homologous genes in deep subseafloor sedimentary metagenomes.</title>
        <authorList>
            <person name="Kawai M."/>
            <person name="Futagami T."/>
            <person name="Toyoda A."/>
            <person name="Takaki Y."/>
            <person name="Nishi S."/>
            <person name="Hori S."/>
            <person name="Arai W."/>
            <person name="Tsubouchi T."/>
            <person name="Morono Y."/>
            <person name="Uchiyama I."/>
            <person name="Ito T."/>
            <person name="Fujiyama A."/>
            <person name="Inagaki F."/>
            <person name="Takami H."/>
        </authorList>
    </citation>
    <scope>NUCLEOTIDE SEQUENCE</scope>
    <source>
        <strain evidence="1">Expedition CK06-06</strain>
    </source>
</reference>
<feature type="non-terminal residue" evidence="1">
    <location>
        <position position="1"/>
    </location>
</feature>
<proteinExistence type="predicted"/>
<accession>X1MDH7</accession>
<evidence type="ECO:0000313" key="1">
    <source>
        <dbReference type="EMBL" id="GAI29692.1"/>
    </source>
</evidence>
<sequence>DGKIVHEQDTINGVKVIKIYEDKVEFEKAGERWTQQVE</sequence>
<protein>
    <submittedName>
        <fullName evidence="1">Uncharacterized protein</fullName>
    </submittedName>
</protein>
<gene>
    <name evidence="1" type="ORF">S06H3_24960</name>
</gene>
<name>X1MDH7_9ZZZZ</name>
<organism evidence="1">
    <name type="scientific">marine sediment metagenome</name>
    <dbReference type="NCBI Taxonomy" id="412755"/>
    <lineage>
        <taxon>unclassified sequences</taxon>
        <taxon>metagenomes</taxon>
        <taxon>ecological metagenomes</taxon>
    </lineage>
</organism>
<dbReference type="AlphaFoldDB" id="X1MDH7"/>
<dbReference type="EMBL" id="BARV01014140">
    <property type="protein sequence ID" value="GAI29692.1"/>
    <property type="molecule type" value="Genomic_DNA"/>
</dbReference>
<comment type="caution">
    <text evidence="1">The sequence shown here is derived from an EMBL/GenBank/DDBJ whole genome shotgun (WGS) entry which is preliminary data.</text>
</comment>